<evidence type="ECO:0000313" key="2">
    <source>
        <dbReference type="Proteomes" id="UP000001887"/>
    </source>
</evidence>
<gene>
    <name evidence="1" type="ordered locus">Psta_3756</name>
</gene>
<dbReference type="HOGENOM" id="CLU_2863959_0_0_0"/>
<keyword evidence="2" id="KW-1185">Reference proteome</keyword>
<dbReference type="Proteomes" id="UP000001887">
    <property type="component" value="Chromosome"/>
</dbReference>
<protein>
    <submittedName>
        <fullName evidence="1">Uncharacterized protein</fullName>
    </submittedName>
</protein>
<proteinExistence type="predicted"/>
<organism evidence="1 2">
    <name type="scientific">Pirellula staleyi (strain ATCC 27377 / DSM 6068 / ICPB 4128)</name>
    <name type="common">Pirella staleyi</name>
    <dbReference type="NCBI Taxonomy" id="530564"/>
    <lineage>
        <taxon>Bacteria</taxon>
        <taxon>Pseudomonadati</taxon>
        <taxon>Planctomycetota</taxon>
        <taxon>Planctomycetia</taxon>
        <taxon>Pirellulales</taxon>
        <taxon>Pirellulaceae</taxon>
        <taxon>Pirellula</taxon>
    </lineage>
</organism>
<reference evidence="1 2" key="1">
    <citation type="journal article" date="2009" name="Stand. Genomic Sci.">
        <title>Complete genome sequence of Pirellula staleyi type strain (ATCC 27377).</title>
        <authorList>
            <person name="Clum A."/>
            <person name="Tindall B.J."/>
            <person name="Sikorski J."/>
            <person name="Ivanova N."/>
            <person name="Mavrommatis K."/>
            <person name="Lucas S."/>
            <person name="Glavina del Rio T."/>
            <person name="Nolan M."/>
            <person name="Chen F."/>
            <person name="Tice H."/>
            <person name="Pitluck S."/>
            <person name="Cheng J.F."/>
            <person name="Chertkov O."/>
            <person name="Brettin T."/>
            <person name="Han C."/>
            <person name="Detter J.C."/>
            <person name="Kuske C."/>
            <person name="Bruce D."/>
            <person name="Goodwin L."/>
            <person name="Ovchinikova G."/>
            <person name="Pati A."/>
            <person name="Mikhailova N."/>
            <person name="Chen A."/>
            <person name="Palaniappan K."/>
            <person name="Land M."/>
            <person name="Hauser L."/>
            <person name="Chang Y.J."/>
            <person name="Jeffries C.D."/>
            <person name="Chain P."/>
            <person name="Rohde M."/>
            <person name="Goker M."/>
            <person name="Bristow J."/>
            <person name="Eisen J.A."/>
            <person name="Markowitz V."/>
            <person name="Hugenholtz P."/>
            <person name="Kyrpides N.C."/>
            <person name="Klenk H.P."/>
            <person name="Lapidus A."/>
        </authorList>
    </citation>
    <scope>NUCLEOTIDE SEQUENCE [LARGE SCALE GENOMIC DNA]</scope>
    <source>
        <strain evidence="2">ATCC 27377 / DSM 6068 / ICPB 4128</strain>
    </source>
</reference>
<accession>D2R046</accession>
<name>D2R046_PIRSD</name>
<sequence>MDFLRQASHAASMQYRFSVVAGKYSGFREYNRAQRTFQVTDSDGLLYFGWLGATFVRFLLPKIL</sequence>
<dbReference type="KEGG" id="psl:Psta_3756"/>
<dbReference type="AlphaFoldDB" id="D2R046"/>
<evidence type="ECO:0000313" key="1">
    <source>
        <dbReference type="EMBL" id="ADB18411.1"/>
    </source>
</evidence>
<dbReference type="EMBL" id="CP001848">
    <property type="protein sequence ID" value="ADB18411.1"/>
    <property type="molecule type" value="Genomic_DNA"/>
</dbReference>